<reference evidence="8" key="3">
    <citation type="submission" date="2025-09" db="UniProtKB">
        <authorList>
            <consortium name="Ensembl"/>
        </authorList>
    </citation>
    <scope>IDENTIFICATION</scope>
</reference>
<dbReference type="PROSITE" id="PS50203">
    <property type="entry name" value="CALPAIN_CAT"/>
    <property type="match status" value="1"/>
</dbReference>
<dbReference type="Gene3D" id="3.90.70.10">
    <property type="entry name" value="Cysteine proteinases"/>
    <property type="match status" value="1"/>
</dbReference>
<feature type="active site" evidence="5 6">
    <location>
        <position position="111"/>
    </location>
</feature>
<organism evidence="8 9">
    <name type="scientific">Cynoglossus semilaevis</name>
    <name type="common">Tongue sole</name>
    <dbReference type="NCBI Taxonomy" id="244447"/>
    <lineage>
        <taxon>Eukaryota</taxon>
        <taxon>Metazoa</taxon>
        <taxon>Chordata</taxon>
        <taxon>Craniata</taxon>
        <taxon>Vertebrata</taxon>
        <taxon>Euteleostomi</taxon>
        <taxon>Actinopterygii</taxon>
        <taxon>Neopterygii</taxon>
        <taxon>Teleostei</taxon>
        <taxon>Neoteleostei</taxon>
        <taxon>Acanthomorphata</taxon>
        <taxon>Carangaria</taxon>
        <taxon>Pleuronectiformes</taxon>
        <taxon>Pleuronectoidei</taxon>
        <taxon>Cynoglossidae</taxon>
        <taxon>Cynoglossinae</taxon>
        <taxon>Cynoglossus</taxon>
    </lineage>
</organism>
<dbReference type="SUPFAM" id="SSF54001">
    <property type="entry name" value="Cysteine proteinases"/>
    <property type="match status" value="1"/>
</dbReference>
<dbReference type="SMART" id="SM00720">
    <property type="entry name" value="calpain_III"/>
    <property type="match status" value="1"/>
</dbReference>
<reference evidence="8 9" key="1">
    <citation type="journal article" date="2014" name="Nat. Genet.">
        <title>Whole-genome sequence of a flatfish provides insights into ZW sex chromosome evolution and adaptation to a benthic lifestyle.</title>
        <authorList>
            <person name="Chen S."/>
            <person name="Zhang G."/>
            <person name="Shao C."/>
            <person name="Huang Q."/>
            <person name="Liu G."/>
            <person name="Zhang P."/>
            <person name="Song W."/>
            <person name="An N."/>
            <person name="Chalopin D."/>
            <person name="Volff J.N."/>
            <person name="Hong Y."/>
            <person name="Li Q."/>
            <person name="Sha Z."/>
            <person name="Zhou H."/>
            <person name="Xie M."/>
            <person name="Yu Q."/>
            <person name="Liu Y."/>
            <person name="Xiang H."/>
            <person name="Wang N."/>
            <person name="Wu K."/>
            <person name="Yang C."/>
            <person name="Zhou Q."/>
            <person name="Liao X."/>
            <person name="Yang L."/>
            <person name="Hu Q."/>
            <person name="Zhang J."/>
            <person name="Meng L."/>
            <person name="Jin L."/>
            <person name="Tian Y."/>
            <person name="Lian J."/>
            <person name="Yang J."/>
            <person name="Miao G."/>
            <person name="Liu S."/>
            <person name="Liang Z."/>
            <person name="Yan F."/>
            <person name="Li Y."/>
            <person name="Sun B."/>
            <person name="Zhang H."/>
            <person name="Zhang J."/>
            <person name="Zhu Y."/>
            <person name="Du M."/>
            <person name="Zhao Y."/>
            <person name="Schartl M."/>
            <person name="Tang Q."/>
            <person name="Wang J."/>
        </authorList>
    </citation>
    <scope>NUCLEOTIDE SEQUENCE</scope>
</reference>
<feature type="domain" description="Calpain catalytic" evidence="7">
    <location>
        <begin position="56"/>
        <end position="351"/>
    </location>
</feature>
<dbReference type="SMART" id="SM00230">
    <property type="entry name" value="CysPc"/>
    <property type="match status" value="1"/>
</dbReference>
<evidence type="ECO:0000256" key="4">
    <source>
        <dbReference type="ARBA" id="ARBA00022807"/>
    </source>
</evidence>
<dbReference type="InterPro" id="IPR001300">
    <property type="entry name" value="Peptidase_C2_calpain_cat"/>
</dbReference>
<protein>
    <submittedName>
        <fullName evidence="8">Zgc:85932</fullName>
    </submittedName>
</protein>
<evidence type="ECO:0000256" key="2">
    <source>
        <dbReference type="ARBA" id="ARBA00022670"/>
    </source>
</evidence>
<evidence type="ECO:0000256" key="3">
    <source>
        <dbReference type="ARBA" id="ARBA00022801"/>
    </source>
</evidence>
<sequence length="546" mass="62070">MLKSLSVSSESSFDDVDSVSSDELLGSQSRRWLAELMTGDLPSESGELRTVDRDGLFVDYQFPVGELELQSGVRWKRPKVEIMTVFLSHSFLNVSISRSSSDLNGFSSDDCWFLAAIASLSVHRSLLNKVVPPGQSFQEGYNGSFTFKFWQYGVWEEVRIDDLLPTRDNQLIYLTSPDMFEFWSPLLEKAYAKLKGGYRALDMGFPHEAMVDMTGGVTEVLNIASLPRGLTSILRHVLSKGALINCANCQGSLAKMNDLGIMYRHAYSVTAVEEVKTAHGTEELVRILNPWGNTEWLGPWSDENGCIPEWSSVSPEEQKRLQRVIAEDGEFWMSIADFRQQFEMMEVCHLSENFCDSRSGVEPWYSIMLHGNWVPGFCLNLLEADDDDTTSQKTCSFVLALMQKHQRRRGTNMAIALHVYPATPPVLFCPNYSTRREVVLRGSLPLGRYIIIPFTAKPDQQGSFLLRVLTEEGNTTQGFARLNWEEFQSLWDKIKRWTVGSHIDYNRVIKSSVWIRKRMEEQQRCVGRLMVRSPPTCRPTFTAVPI</sequence>
<keyword evidence="2 6" id="KW-0645">Protease</keyword>
<dbReference type="STRING" id="244447.ENSCSEP00000009801"/>
<keyword evidence="9" id="KW-1185">Reference proteome</keyword>
<dbReference type="Pfam" id="PF01067">
    <property type="entry name" value="Calpain_III"/>
    <property type="match status" value="1"/>
</dbReference>
<comment type="similarity">
    <text evidence="1">Belongs to the peptidase C2 family.</text>
</comment>
<dbReference type="Gene3D" id="2.60.120.380">
    <property type="match status" value="1"/>
</dbReference>
<dbReference type="InParanoid" id="A0A3P8V983"/>
<dbReference type="GO" id="GO:0005737">
    <property type="term" value="C:cytoplasm"/>
    <property type="evidence" value="ECO:0007669"/>
    <property type="project" value="TreeGrafter"/>
</dbReference>
<evidence type="ECO:0000256" key="5">
    <source>
        <dbReference type="PIRSR" id="PIRSR622684-1"/>
    </source>
</evidence>
<dbReference type="Pfam" id="PF00648">
    <property type="entry name" value="Peptidase_C2"/>
    <property type="match status" value="1"/>
</dbReference>
<dbReference type="InterPro" id="IPR036213">
    <property type="entry name" value="Calpain_III_sf"/>
</dbReference>
<evidence type="ECO:0000256" key="6">
    <source>
        <dbReference type="PROSITE-ProRule" id="PRU00239"/>
    </source>
</evidence>
<dbReference type="SUPFAM" id="SSF49758">
    <property type="entry name" value="Calpain large subunit, middle domain (domain III)"/>
    <property type="match status" value="1"/>
</dbReference>
<dbReference type="OMA" id="LICCGNT"/>
<evidence type="ECO:0000313" key="8">
    <source>
        <dbReference type="Ensembl" id="ENSCSEP00000009801.1"/>
    </source>
</evidence>
<dbReference type="AlphaFoldDB" id="A0A3P8V983"/>
<dbReference type="GO" id="GO:0006508">
    <property type="term" value="P:proteolysis"/>
    <property type="evidence" value="ECO:0007669"/>
    <property type="project" value="UniProtKB-KW"/>
</dbReference>
<feature type="active site" evidence="5 6">
    <location>
        <position position="289"/>
    </location>
</feature>
<evidence type="ECO:0000259" key="7">
    <source>
        <dbReference type="PROSITE" id="PS50203"/>
    </source>
</evidence>
<dbReference type="PRINTS" id="PR00704">
    <property type="entry name" value="CALPAIN"/>
</dbReference>
<dbReference type="PANTHER" id="PTHR10183">
    <property type="entry name" value="CALPAIN"/>
    <property type="match status" value="1"/>
</dbReference>
<dbReference type="InterPro" id="IPR038765">
    <property type="entry name" value="Papain-like_cys_pep_sf"/>
</dbReference>
<dbReference type="FunFam" id="3.90.70.10:FF:000001">
    <property type="entry name" value="Calpain-1 catalytic subunit"/>
    <property type="match status" value="1"/>
</dbReference>
<dbReference type="GO" id="GO:0004198">
    <property type="term" value="F:calcium-dependent cysteine-type endopeptidase activity"/>
    <property type="evidence" value="ECO:0007669"/>
    <property type="project" value="InterPro"/>
</dbReference>
<dbReference type="PANTHER" id="PTHR10183:SF434">
    <property type="entry name" value="CALPAIN-3"/>
    <property type="match status" value="1"/>
</dbReference>
<dbReference type="Ensembl" id="ENSCSET00000009915.1">
    <property type="protein sequence ID" value="ENSCSEP00000009801.1"/>
    <property type="gene ID" value="ENSCSEG00000006288.1"/>
</dbReference>
<dbReference type="InterPro" id="IPR022682">
    <property type="entry name" value="Calpain_domain_III"/>
</dbReference>
<name>A0A3P8V983_CYNSE</name>
<evidence type="ECO:0000313" key="9">
    <source>
        <dbReference type="Proteomes" id="UP000265120"/>
    </source>
</evidence>
<feature type="active site" evidence="5 6">
    <location>
        <position position="265"/>
    </location>
</feature>
<accession>A0A3P8V983</accession>
<keyword evidence="3 6" id="KW-0378">Hydrolase</keyword>
<dbReference type="InterPro" id="IPR022684">
    <property type="entry name" value="Calpain_cysteine_protease"/>
</dbReference>
<dbReference type="Proteomes" id="UP000265120">
    <property type="component" value="Chromosome 4"/>
</dbReference>
<dbReference type="GeneTree" id="ENSGT00940000165978"/>
<reference evidence="8" key="2">
    <citation type="submission" date="2025-08" db="UniProtKB">
        <authorList>
            <consortium name="Ensembl"/>
        </authorList>
    </citation>
    <scope>IDENTIFICATION</scope>
</reference>
<proteinExistence type="inferred from homology"/>
<dbReference type="CDD" id="cd00044">
    <property type="entry name" value="CysPc"/>
    <property type="match status" value="1"/>
</dbReference>
<evidence type="ECO:0000256" key="1">
    <source>
        <dbReference type="ARBA" id="ARBA00007623"/>
    </source>
</evidence>
<keyword evidence="4 6" id="KW-0788">Thiol protease</keyword>
<dbReference type="InterPro" id="IPR022683">
    <property type="entry name" value="Calpain_III"/>
</dbReference>